<sequence length="174" mass="19105">MEILQPCCFSPLLFSMMCMFMVSVYSVDPHSEALLSLKSVLIDHSSSLSDWFIPTNPKLNNSGEFIYACSWKGVSCNFNSTSVIGLDLSMMNLAGVLSGKQFKLFSDLVEFNISHNSFSGNIPVALFSLTNLRSLDISRNNFSGHFPDGISNLKKLIVLDAFSNSFSGPLPVDV</sequence>
<keyword evidence="1" id="KW-0433">Leucine-rich repeat</keyword>
<keyword evidence="7" id="KW-1185">Reference proteome</keyword>
<protein>
    <recommendedName>
        <fullName evidence="5">Leucine-rich repeat-containing N-terminal plant-type domain-containing protein</fullName>
    </recommendedName>
</protein>
<comment type="caution">
    <text evidence="6">The sequence shown here is derived from an EMBL/GenBank/DDBJ whole genome shotgun (WGS) entry which is preliminary data.</text>
</comment>
<evidence type="ECO:0000313" key="7">
    <source>
        <dbReference type="Proteomes" id="UP001454036"/>
    </source>
</evidence>
<dbReference type="AlphaFoldDB" id="A0AAV3PZD1"/>
<keyword evidence="3" id="KW-0677">Repeat</keyword>
<dbReference type="Proteomes" id="UP001454036">
    <property type="component" value="Unassembled WGS sequence"/>
</dbReference>
<dbReference type="PANTHER" id="PTHR47988">
    <property type="entry name" value="SOMATIC EMBRYOGENESIS RECEPTOR KINASE 1"/>
    <property type="match status" value="1"/>
</dbReference>
<name>A0AAV3PZD1_LITER</name>
<feature type="signal peptide" evidence="4">
    <location>
        <begin position="1"/>
        <end position="26"/>
    </location>
</feature>
<accession>A0AAV3PZD1</accession>
<dbReference type="EMBL" id="BAABME010002916">
    <property type="protein sequence ID" value="GAA0156638.1"/>
    <property type="molecule type" value="Genomic_DNA"/>
</dbReference>
<evidence type="ECO:0000259" key="5">
    <source>
        <dbReference type="Pfam" id="PF08263"/>
    </source>
</evidence>
<dbReference type="InterPro" id="IPR001611">
    <property type="entry name" value="Leu-rich_rpt"/>
</dbReference>
<evidence type="ECO:0000256" key="2">
    <source>
        <dbReference type="ARBA" id="ARBA00022729"/>
    </source>
</evidence>
<dbReference type="Pfam" id="PF00560">
    <property type="entry name" value="LRR_1"/>
    <property type="match status" value="2"/>
</dbReference>
<evidence type="ECO:0000256" key="3">
    <source>
        <dbReference type="ARBA" id="ARBA00022737"/>
    </source>
</evidence>
<dbReference type="SUPFAM" id="SSF52058">
    <property type="entry name" value="L domain-like"/>
    <property type="match status" value="1"/>
</dbReference>
<reference evidence="6 7" key="1">
    <citation type="submission" date="2024-01" db="EMBL/GenBank/DDBJ databases">
        <title>The complete chloroplast genome sequence of Lithospermum erythrorhizon: insights into the phylogenetic relationship among Boraginaceae species and the maternal lineages of purple gromwells.</title>
        <authorList>
            <person name="Okada T."/>
            <person name="Watanabe K."/>
        </authorList>
    </citation>
    <scope>NUCLEOTIDE SEQUENCE [LARGE SCALE GENOMIC DNA]</scope>
</reference>
<keyword evidence="2 4" id="KW-0732">Signal</keyword>
<evidence type="ECO:0000256" key="4">
    <source>
        <dbReference type="SAM" id="SignalP"/>
    </source>
</evidence>
<dbReference type="Pfam" id="PF08263">
    <property type="entry name" value="LRRNT_2"/>
    <property type="match status" value="1"/>
</dbReference>
<dbReference type="InterPro" id="IPR032675">
    <property type="entry name" value="LRR_dom_sf"/>
</dbReference>
<dbReference type="InterPro" id="IPR013210">
    <property type="entry name" value="LRR_N_plant-typ"/>
</dbReference>
<feature type="domain" description="Leucine-rich repeat-containing N-terminal plant-type" evidence="5">
    <location>
        <begin position="32"/>
        <end position="77"/>
    </location>
</feature>
<proteinExistence type="predicted"/>
<organism evidence="6 7">
    <name type="scientific">Lithospermum erythrorhizon</name>
    <name type="common">Purple gromwell</name>
    <name type="synonym">Lithospermum officinale var. erythrorhizon</name>
    <dbReference type="NCBI Taxonomy" id="34254"/>
    <lineage>
        <taxon>Eukaryota</taxon>
        <taxon>Viridiplantae</taxon>
        <taxon>Streptophyta</taxon>
        <taxon>Embryophyta</taxon>
        <taxon>Tracheophyta</taxon>
        <taxon>Spermatophyta</taxon>
        <taxon>Magnoliopsida</taxon>
        <taxon>eudicotyledons</taxon>
        <taxon>Gunneridae</taxon>
        <taxon>Pentapetalae</taxon>
        <taxon>asterids</taxon>
        <taxon>lamiids</taxon>
        <taxon>Boraginales</taxon>
        <taxon>Boraginaceae</taxon>
        <taxon>Boraginoideae</taxon>
        <taxon>Lithospermeae</taxon>
        <taxon>Lithospermum</taxon>
    </lineage>
</organism>
<dbReference type="Gene3D" id="3.80.10.10">
    <property type="entry name" value="Ribonuclease Inhibitor"/>
    <property type="match status" value="1"/>
</dbReference>
<evidence type="ECO:0000313" key="6">
    <source>
        <dbReference type="EMBL" id="GAA0156638.1"/>
    </source>
</evidence>
<evidence type="ECO:0000256" key="1">
    <source>
        <dbReference type="ARBA" id="ARBA00022614"/>
    </source>
</evidence>
<feature type="chain" id="PRO_5043517354" description="Leucine-rich repeat-containing N-terminal plant-type domain-containing protein" evidence="4">
    <location>
        <begin position="27"/>
        <end position="174"/>
    </location>
</feature>
<gene>
    <name evidence="6" type="ORF">LIER_14085</name>
</gene>